<dbReference type="RefSeq" id="WP_204816793.1">
    <property type="nucleotide sequence ID" value="NZ_JANHOF010000001.1"/>
</dbReference>
<feature type="chain" id="PRO_5047105856" evidence="2">
    <location>
        <begin position="16"/>
        <end position="176"/>
    </location>
</feature>
<reference evidence="3 4" key="1">
    <citation type="submission" date="2024-09" db="EMBL/GenBank/DDBJ databases">
        <authorList>
            <person name="Sun Q."/>
            <person name="Mori K."/>
        </authorList>
    </citation>
    <scope>NUCLEOTIDE SEQUENCE [LARGE SCALE GENOMIC DNA]</scope>
    <source>
        <strain evidence="3 4">CCM 4839</strain>
    </source>
</reference>
<keyword evidence="2" id="KW-0732">Signal</keyword>
<sequence>MRKGPLLAACSVALAAVLSGCSGNSEPLPAKEAHAQHQSSDRIPEDTHLPNGDLQQTTSSVNSLPAFLDGAAEMIILSYKTAAANQDLLKSIPCYCGCGESAGHRSNLQCFINEAEEDGSIVWDDHGTRCGVCMETAVIAAAMHAEGKSIKDIRDAIHTRYDGRAGTPTDTPMPES</sequence>
<evidence type="ECO:0000256" key="1">
    <source>
        <dbReference type="SAM" id="MobiDB-lite"/>
    </source>
</evidence>
<dbReference type="Proteomes" id="UP001589818">
    <property type="component" value="Unassembled WGS sequence"/>
</dbReference>
<dbReference type="InterPro" id="IPR025673">
    <property type="entry name" value="PCYCGC"/>
</dbReference>
<evidence type="ECO:0000256" key="2">
    <source>
        <dbReference type="SAM" id="SignalP"/>
    </source>
</evidence>
<dbReference type="Pfam" id="PF13798">
    <property type="entry name" value="PCYCGC"/>
    <property type="match status" value="1"/>
</dbReference>
<evidence type="ECO:0000313" key="3">
    <source>
        <dbReference type="EMBL" id="MFC0395319.1"/>
    </source>
</evidence>
<name>A0ABV6JHB2_9BACL</name>
<feature type="compositionally biased region" description="Basic and acidic residues" evidence="1">
    <location>
        <begin position="29"/>
        <end position="48"/>
    </location>
</feature>
<feature type="signal peptide" evidence="2">
    <location>
        <begin position="1"/>
        <end position="15"/>
    </location>
</feature>
<organism evidence="3 4">
    <name type="scientific">Paenibacillus mendelii</name>
    <dbReference type="NCBI Taxonomy" id="206163"/>
    <lineage>
        <taxon>Bacteria</taxon>
        <taxon>Bacillati</taxon>
        <taxon>Bacillota</taxon>
        <taxon>Bacilli</taxon>
        <taxon>Bacillales</taxon>
        <taxon>Paenibacillaceae</taxon>
        <taxon>Paenibacillus</taxon>
    </lineage>
</organism>
<gene>
    <name evidence="3" type="ORF">ACFFJ8_28615</name>
</gene>
<dbReference type="EMBL" id="JBHLVF010000041">
    <property type="protein sequence ID" value="MFC0395319.1"/>
    <property type="molecule type" value="Genomic_DNA"/>
</dbReference>
<feature type="region of interest" description="Disordered" evidence="1">
    <location>
        <begin position="28"/>
        <end position="56"/>
    </location>
</feature>
<accession>A0ABV6JHB2</accession>
<evidence type="ECO:0000313" key="4">
    <source>
        <dbReference type="Proteomes" id="UP001589818"/>
    </source>
</evidence>
<dbReference type="PROSITE" id="PS51257">
    <property type="entry name" value="PROKAR_LIPOPROTEIN"/>
    <property type="match status" value="1"/>
</dbReference>
<keyword evidence="4" id="KW-1185">Reference proteome</keyword>
<proteinExistence type="predicted"/>
<comment type="caution">
    <text evidence="3">The sequence shown here is derived from an EMBL/GenBank/DDBJ whole genome shotgun (WGS) entry which is preliminary data.</text>
</comment>
<protein>
    <submittedName>
        <fullName evidence="3">PCYCGC motif-containing (Lipo)protein</fullName>
    </submittedName>
</protein>